<dbReference type="Gene3D" id="3.30.450.20">
    <property type="entry name" value="PAS domain"/>
    <property type="match status" value="1"/>
</dbReference>
<evidence type="ECO:0000259" key="2">
    <source>
        <dbReference type="PROSITE" id="PS50112"/>
    </source>
</evidence>
<dbReference type="PANTHER" id="PTHR43156:SF2">
    <property type="entry name" value="STAGE II SPORULATION PROTEIN E"/>
    <property type="match status" value="1"/>
</dbReference>
<evidence type="ECO:0000313" key="4">
    <source>
        <dbReference type="Proteomes" id="UP000295578"/>
    </source>
</evidence>
<sequence>MWWQPMDGARGCPGCAEGNGSGVRSEGMSMTGQVEDRPGTIHDRLVEAMHSGVLATDERGRITAWNPRARELLGYTRDEVLGKPMHRLLHRDADGHVPPERDCRLIRALRTGVPDHGEDQRFAHRDGRMVMCSWSSAPISTGDQDGTGPAGGAVAGLVIVFQDAADRVAVEHERRDQMSRVRRANSRLRLVAEVTTVLSSTLNEQEVLRRLVRLVVPALGDWAEVDLLVPDGRVERVAATHHELSAADIAGLEGPLPPLPRVPRGPLAQVLRGGTAVVVSGEADVRSDEPLDAAQRELFQVMDAQSAIIAPLAARGETYGALTLGYSRPGHGYGPDDRLVVEDVARRTGLVLANTRLYAEQRDTAEAMQRNLLTPLPQPGDLRLEARYVPAAQVSWVGGDWYDAFALPDGAIGVVIGDIVGHDLQAAARMAQVRNMLRALAWDMAAPSSTPPPSAEPSSAAPPSGVLARLDGVMAAVSDADLATAVFGRVEEAADGRWHLRWCNAGHPPPLLITGDGGTHFLDEHGMLLGDPDLTGNRPDGARVLPPLSTLLLYTDGLIETRDTDLSDRLTSLRRHGSHLAQLPLPDLCDQILERIEPSGEDDVALLALRIPG</sequence>
<dbReference type="InterPro" id="IPR029016">
    <property type="entry name" value="GAF-like_dom_sf"/>
</dbReference>
<dbReference type="SUPFAM" id="SSF55781">
    <property type="entry name" value="GAF domain-like"/>
    <property type="match status" value="1"/>
</dbReference>
<dbReference type="Proteomes" id="UP000295578">
    <property type="component" value="Unassembled WGS sequence"/>
</dbReference>
<evidence type="ECO:0000256" key="1">
    <source>
        <dbReference type="ARBA" id="ARBA00022801"/>
    </source>
</evidence>
<dbReference type="InterPro" id="IPR003018">
    <property type="entry name" value="GAF"/>
</dbReference>
<dbReference type="InterPro" id="IPR013767">
    <property type="entry name" value="PAS_fold"/>
</dbReference>
<dbReference type="InterPro" id="IPR036457">
    <property type="entry name" value="PPM-type-like_dom_sf"/>
</dbReference>
<keyword evidence="1" id="KW-0378">Hydrolase</keyword>
<dbReference type="SMART" id="SM00331">
    <property type="entry name" value="PP2C_SIG"/>
    <property type="match status" value="1"/>
</dbReference>
<dbReference type="OrthoDB" id="118142at2"/>
<reference evidence="3 4" key="1">
    <citation type="submission" date="2019-03" db="EMBL/GenBank/DDBJ databases">
        <title>Draft genome sequences of novel Actinobacteria.</title>
        <authorList>
            <person name="Sahin N."/>
            <person name="Ay H."/>
            <person name="Saygin H."/>
        </authorList>
    </citation>
    <scope>NUCLEOTIDE SEQUENCE [LARGE SCALE GENOMIC DNA]</scope>
    <source>
        <strain evidence="3 4">DSM 45941</strain>
    </source>
</reference>
<dbReference type="GO" id="GO:0016791">
    <property type="term" value="F:phosphatase activity"/>
    <property type="evidence" value="ECO:0007669"/>
    <property type="project" value="TreeGrafter"/>
</dbReference>
<dbReference type="InterPro" id="IPR052016">
    <property type="entry name" value="Bact_Sigma-Reg"/>
</dbReference>
<dbReference type="Pfam" id="PF07228">
    <property type="entry name" value="SpoIIE"/>
    <property type="match status" value="1"/>
</dbReference>
<dbReference type="Pfam" id="PF00989">
    <property type="entry name" value="PAS"/>
    <property type="match status" value="1"/>
</dbReference>
<dbReference type="EMBL" id="SMKY01000050">
    <property type="protein sequence ID" value="TDD83812.1"/>
    <property type="molecule type" value="Genomic_DNA"/>
</dbReference>
<dbReference type="Gene3D" id="3.60.40.10">
    <property type="entry name" value="PPM-type phosphatase domain"/>
    <property type="match status" value="1"/>
</dbReference>
<dbReference type="GO" id="GO:0006355">
    <property type="term" value="P:regulation of DNA-templated transcription"/>
    <property type="evidence" value="ECO:0007669"/>
    <property type="project" value="InterPro"/>
</dbReference>
<feature type="domain" description="PAS" evidence="2">
    <location>
        <begin position="44"/>
        <end position="112"/>
    </location>
</feature>
<dbReference type="InterPro" id="IPR000014">
    <property type="entry name" value="PAS"/>
</dbReference>
<accession>A0A4R5BJ71</accession>
<dbReference type="SUPFAM" id="SSF55785">
    <property type="entry name" value="PYP-like sensor domain (PAS domain)"/>
    <property type="match status" value="1"/>
</dbReference>
<dbReference type="Gene3D" id="3.30.450.40">
    <property type="match status" value="1"/>
</dbReference>
<dbReference type="InterPro" id="IPR001932">
    <property type="entry name" value="PPM-type_phosphatase-like_dom"/>
</dbReference>
<comment type="caution">
    <text evidence="3">The sequence shown here is derived from an EMBL/GenBank/DDBJ whole genome shotgun (WGS) entry which is preliminary data.</text>
</comment>
<dbReference type="AlphaFoldDB" id="A0A4R5BJ71"/>
<dbReference type="InterPro" id="IPR035965">
    <property type="entry name" value="PAS-like_dom_sf"/>
</dbReference>
<keyword evidence="4" id="KW-1185">Reference proteome</keyword>
<evidence type="ECO:0000313" key="3">
    <source>
        <dbReference type="EMBL" id="TDD83812.1"/>
    </source>
</evidence>
<dbReference type="CDD" id="cd00130">
    <property type="entry name" value="PAS"/>
    <property type="match status" value="1"/>
</dbReference>
<name>A0A4R5BJ71_9ACTN</name>
<dbReference type="PANTHER" id="PTHR43156">
    <property type="entry name" value="STAGE II SPORULATION PROTEIN E-RELATED"/>
    <property type="match status" value="1"/>
</dbReference>
<dbReference type="SMART" id="SM00065">
    <property type="entry name" value="GAF"/>
    <property type="match status" value="1"/>
</dbReference>
<gene>
    <name evidence="3" type="ORF">E1293_14070</name>
</gene>
<protein>
    <submittedName>
        <fullName evidence="3">PAS domain S-box protein</fullName>
    </submittedName>
</protein>
<dbReference type="Pfam" id="PF01590">
    <property type="entry name" value="GAF"/>
    <property type="match status" value="1"/>
</dbReference>
<dbReference type="PROSITE" id="PS50112">
    <property type="entry name" value="PAS"/>
    <property type="match status" value="1"/>
</dbReference>
<organism evidence="3 4">
    <name type="scientific">Actinomadura darangshiensis</name>
    <dbReference type="NCBI Taxonomy" id="705336"/>
    <lineage>
        <taxon>Bacteria</taxon>
        <taxon>Bacillati</taxon>
        <taxon>Actinomycetota</taxon>
        <taxon>Actinomycetes</taxon>
        <taxon>Streptosporangiales</taxon>
        <taxon>Thermomonosporaceae</taxon>
        <taxon>Actinomadura</taxon>
    </lineage>
</organism>
<proteinExistence type="predicted"/>
<dbReference type="SMART" id="SM00091">
    <property type="entry name" value="PAS"/>
    <property type="match status" value="1"/>
</dbReference>
<dbReference type="NCBIfam" id="TIGR00229">
    <property type="entry name" value="sensory_box"/>
    <property type="match status" value="1"/>
</dbReference>